<organism evidence="1 2">
    <name type="scientific">Corynebacterium mendelii</name>
    <dbReference type="NCBI Taxonomy" id="2765362"/>
    <lineage>
        <taxon>Bacteria</taxon>
        <taxon>Bacillati</taxon>
        <taxon>Actinomycetota</taxon>
        <taxon>Actinomycetes</taxon>
        <taxon>Mycobacteriales</taxon>
        <taxon>Corynebacteriaceae</taxon>
        <taxon>Corynebacterium</taxon>
    </lineage>
</organism>
<evidence type="ECO:0008006" key="3">
    <source>
        <dbReference type="Google" id="ProtNLM"/>
    </source>
</evidence>
<evidence type="ECO:0000313" key="1">
    <source>
        <dbReference type="EMBL" id="MBN9645217.1"/>
    </source>
</evidence>
<dbReference type="InterPro" id="IPR027417">
    <property type="entry name" value="P-loop_NTPase"/>
</dbReference>
<proteinExistence type="predicted"/>
<dbReference type="CDD" id="cd00267">
    <property type="entry name" value="ABC_ATPase"/>
    <property type="match status" value="1"/>
</dbReference>
<accession>A0A939IZ07</accession>
<dbReference type="EMBL" id="JAFLEQ010000017">
    <property type="protein sequence ID" value="MBN9645217.1"/>
    <property type="molecule type" value="Genomic_DNA"/>
</dbReference>
<protein>
    <recommendedName>
        <fullName evidence="3">ABC transporter domain-containing protein</fullName>
    </recommendedName>
</protein>
<reference evidence="1" key="1">
    <citation type="submission" date="2021-03" db="EMBL/GenBank/DDBJ databases">
        <authorList>
            <person name="Sun Q."/>
        </authorList>
    </citation>
    <scope>NUCLEOTIDE SEQUENCE</scope>
    <source>
        <strain evidence="1">CCM 8862</strain>
    </source>
</reference>
<dbReference type="AlphaFoldDB" id="A0A939IZ07"/>
<dbReference type="SUPFAM" id="SSF52540">
    <property type="entry name" value="P-loop containing nucleoside triphosphate hydrolases"/>
    <property type="match status" value="1"/>
</dbReference>
<evidence type="ECO:0000313" key="2">
    <source>
        <dbReference type="Proteomes" id="UP000664332"/>
    </source>
</evidence>
<name>A0A939IZ07_9CORY</name>
<dbReference type="Gene3D" id="3.40.50.300">
    <property type="entry name" value="P-loop containing nucleotide triphosphate hydrolases"/>
    <property type="match status" value="1"/>
</dbReference>
<sequence>MEEEPDIPPAVIARGIAVTGDEGPVYGPLDVTIPGTGLTILTGRGGSGRTALALTISGRMRPNTGELTVLGMTRRSQIRRRVAIAGVDDIDLIDRDVRLRTIVTEHRAWGTPWIKWVKKADQEYYESLCAKVYGQRDLPPLDAYVSQISGLDRYLIRIALALRPADGNEIGMLVMDDLEQVHEFTDRVILMNILARLAEEIPVVVNAVNPLPEFLVPDYTLIELFTDAGHLLPANPGEHPDPALLPKELHL</sequence>
<keyword evidence="2" id="KW-1185">Reference proteome</keyword>
<dbReference type="Proteomes" id="UP000664332">
    <property type="component" value="Unassembled WGS sequence"/>
</dbReference>
<comment type="caution">
    <text evidence="1">The sequence shown here is derived from an EMBL/GenBank/DDBJ whole genome shotgun (WGS) entry which is preliminary data.</text>
</comment>
<gene>
    <name evidence="1" type="ORF">JZY06_11430</name>
</gene>